<organism evidence="8 9">
    <name type="scientific">Rhizoctonia solani 123E</name>
    <dbReference type="NCBI Taxonomy" id="1423351"/>
    <lineage>
        <taxon>Eukaryota</taxon>
        <taxon>Fungi</taxon>
        <taxon>Dikarya</taxon>
        <taxon>Basidiomycota</taxon>
        <taxon>Agaricomycotina</taxon>
        <taxon>Agaricomycetes</taxon>
        <taxon>Cantharellales</taxon>
        <taxon>Ceratobasidiaceae</taxon>
        <taxon>Rhizoctonia</taxon>
    </lineage>
</organism>
<comment type="subcellular location">
    <subcellularLocation>
        <location evidence="1">Nucleus</location>
    </subcellularLocation>
</comment>
<dbReference type="GO" id="GO:0005634">
    <property type="term" value="C:nucleus"/>
    <property type="evidence" value="ECO:0007669"/>
    <property type="project" value="UniProtKB-SubCell"/>
</dbReference>
<evidence type="ECO:0000256" key="2">
    <source>
        <dbReference type="ARBA" id="ARBA00022723"/>
    </source>
</evidence>
<dbReference type="PANTHER" id="PTHR46481">
    <property type="entry name" value="ZINC FINGER BED DOMAIN-CONTAINING PROTEIN 4"/>
    <property type="match status" value="1"/>
</dbReference>
<dbReference type="HOGENOM" id="CLU_324692_0_0_1"/>
<feature type="region of interest" description="Disordered" evidence="6">
    <location>
        <begin position="869"/>
        <end position="888"/>
    </location>
</feature>
<dbReference type="PANTHER" id="PTHR46481:SF10">
    <property type="entry name" value="ZINC FINGER BED DOMAIN-CONTAINING PROTEIN 39"/>
    <property type="match status" value="1"/>
</dbReference>
<keyword evidence="3" id="KW-0863">Zinc-finger</keyword>
<dbReference type="InterPro" id="IPR052035">
    <property type="entry name" value="ZnF_BED_domain_contain"/>
</dbReference>
<proteinExistence type="predicted"/>
<evidence type="ECO:0000256" key="6">
    <source>
        <dbReference type="SAM" id="MobiDB-lite"/>
    </source>
</evidence>
<dbReference type="EMBL" id="AZST01001469">
    <property type="protein sequence ID" value="KEP45824.1"/>
    <property type="molecule type" value="Genomic_DNA"/>
</dbReference>
<reference evidence="8 9" key="1">
    <citation type="submission" date="2013-12" db="EMBL/GenBank/DDBJ databases">
        <authorList>
            <person name="Cubeta M."/>
            <person name="Pakala S."/>
            <person name="Fedorova N."/>
            <person name="Thomas E."/>
            <person name="Dean R."/>
            <person name="Jabaji S."/>
            <person name="Neate S."/>
            <person name="Toda T."/>
            <person name="Tavantzis S."/>
            <person name="Vilgalys R."/>
            <person name="Bharathan N."/>
            <person name="Pakala S."/>
            <person name="Losada L.S."/>
            <person name="Zafar N."/>
            <person name="Nierman W."/>
        </authorList>
    </citation>
    <scope>NUCLEOTIDE SEQUENCE [LARGE SCALE GENOMIC DNA]</scope>
    <source>
        <strain evidence="8 9">123E</strain>
    </source>
</reference>
<feature type="region of interest" description="Disordered" evidence="6">
    <location>
        <begin position="618"/>
        <end position="638"/>
    </location>
</feature>
<dbReference type="AlphaFoldDB" id="A0A074RGD7"/>
<protein>
    <submittedName>
        <fullName evidence="8">HAT family dimerization protein</fullName>
    </submittedName>
</protein>
<sequence>MPVNTRNSIGPFLDILREAVSRLPETVPCASVEDNIYQCFHNKANHGDERPFTTFERAYLQCFKPDSQSPGLVNNVLRGENGMDLVISHLETIARPYTMSSNELKSTNLIINELVGLVHQRIQEAPKLVRVHSGGRKSATGQPRRSNLVNHGTGAVLKETPSHRGRSGLDLHDAEYIPPYSVESVSSDGEFDTDGAESELANLASSTMGGQGRSGELGMPAVESDIEPTASTHSTDIEDIRTGINHLGLKPGPSPAKGNWVMTHYDATPTAEFRTNGAPIWSFKCRWCRGSRNIDRTSGCVDWNLESPMRKIFLRSNFISHIERYCEKVPDDQRYYKPGAAPVDVTTNLATTTKLSQREFSSALSKAVVRDNYPMTFGEGAGMIQFFGILLPNIRLPSRQTLQRHLYHLFDVLGEKVTSNLKVVQRHAISIDAWTSKNSVYSLAGLILFYIDSNWRLFELVLDLINLDAEHSGALMGKLAYRSLRSKGTAHRTIACVTDNASANFVMNNTLANRIREREDVHLHGRAMTFTCVNHAFHLVCTAILSHLGVIDPDDHFPDVKGSDLPEDNWEALNITLVAKDEGELDVDLDPNHDVDGESESDIDDFLDELEEYEADNLEVNASDKRSSKRNTGQAQSHKHKVYEIVVYGTASPKRRKEMRRIIAQTCPRPKGTKPLFFKKSMQIRWGSVLAELLRAIELRPAITFFVASLGSNKAKGKALDRARKLQARWTFINDEWGLMDMLVGVLKPYQLATAAMSRRDVATIAEVIPTFKLLERKLTETAAKLREASVGRANSSAQALLQGLEAGLKKHQQYQDLIHASDLCLVSTVLNPRLRLKYLESWPNSHSRAETLFTHIFENYHAEISDMTSDSTGPVNTSTPPARPTNTWDTEIYADVPSFVSGFGRQLQEFLSGSYPCPPGMSTLDWWKLYGVHFPTISHMARHFLCIPAASVSVERLFSQCKLTMTDIRSSMSFETARRRICCQQWMKAGVDANLVREALGIE</sequence>
<evidence type="ECO:0000256" key="5">
    <source>
        <dbReference type="ARBA" id="ARBA00023242"/>
    </source>
</evidence>
<dbReference type="InterPro" id="IPR012337">
    <property type="entry name" value="RNaseH-like_sf"/>
</dbReference>
<dbReference type="InterPro" id="IPR008906">
    <property type="entry name" value="HATC_C_dom"/>
</dbReference>
<evidence type="ECO:0000313" key="8">
    <source>
        <dbReference type="EMBL" id="KEP45824.1"/>
    </source>
</evidence>
<evidence type="ECO:0000256" key="1">
    <source>
        <dbReference type="ARBA" id="ARBA00004123"/>
    </source>
</evidence>
<dbReference type="GO" id="GO:0046983">
    <property type="term" value="F:protein dimerization activity"/>
    <property type="evidence" value="ECO:0007669"/>
    <property type="project" value="InterPro"/>
</dbReference>
<dbReference type="GO" id="GO:0008270">
    <property type="term" value="F:zinc ion binding"/>
    <property type="evidence" value="ECO:0007669"/>
    <property type="project" value="UniProtKB-KW"/>
</dbReference>
<name>A0A074RGD7_9AGAM</name>
<gene>
    <name evidence="8" type="ORF">V565_238500</name>
</gene>
<evidence type="ECO:0000256" key="4">
    <source>
        <dbReference type="ARBA" id="ARBA00022833"/>
    </source>
</evidence>
<feature type="region of interest" description="Disordered" evidence="6">
    <location>
        <begin position="130"/>
        <end position="149"/>
    </location>
</feature>
<keyword evidence="4" id="KW-0862">Zinc</keyword>
<evidence type="ECO:0000313" key="9">
    <source>
        <dbReference type="Proteomes" id="UP000027456"/>
    </source>
</evidence>
<keyword evidence="2" id="KW-0479">Metal-binding</keyword>
<accession>A0A074RGD7</accession>
<keyword evidence="5" id="KW-0539">Nucleus</keyword>
<dbReference type="SUPFAM" id="SSF53098">
    <property type="entry name" value="Ribonuclease H-like"/>
    <property type="match status" value="1"/>
</dbReference>
<keyword evidence="9" id="KW-1185">Reference proteome</keyword>
<dbReference type="Pfam" id="PF05699">
    <property type="entry name" value="Dimer_Tnp_hAT"/>
    <property type="match status" value="1"/>
</dbReference>
<comment type="caution">
    <text evidence="8">The sequence shown here is derived from an EMBL/GenBank/DDBJ whole genome shotgun (WGS) entry which is preliminary data.</text>
</comment>
<dbReference type="Proteomes" id="UP000027456">
    <property type="component" value="Unassembled WGS sequence"/>
</dbReference>
<feature type="domain" description="HAT C-terminal dimerisation" evidence="7">
    <location>
        <begin position="922"/>
        <end position="988"/>
    </location>
</feature>
<evidence type="ECO:0000256" key="3">
    <source>
        <dbReference type="ARBA" id="ARBA00022771"/>
    </source>
</evidence>
<evidence type="ECO:0000259" key="7">
    <source>
        <dbReference type="Pfam" id="PF05699"/>
    </source>
</evidence>
<dbReference type="OrthoDB" id="3252251at2759"/>
<feature type="compositionally biased region" description="Polar residues" evidence="6">
    <location>
        <begin position="139"/>
        <end position="149"/>
    </location>
</feature>